<evidence type="ECO:0000313" key="2">
    <source>
        <dbReference type="Proteomes" id="UP000199310"/>
    </source>
</evidence>
<reference evidence="2" key="1">
    <citation type="submission" date="2016-10" db="EMBL/GenBank/DDBJ databases">
        <authorList>
            <person name="Varghese N."/>
            <person name="Submissions S."/>
        </authorList>
    </citation>
    <scope>NUCLEOTIDE SEQUENCE [LARGE SCALE GENOMIC DNA]</scope>
    <source>
        <strain evidence="2">DSM 3695</strain>
    </source>
</reference>
<dbReference type="Pfam" id="PF08843">
    <property type="entry name" value="AbiEii"/>
    <property type="match status" value="1"/>
</dbReference>
<dbReference type="GO" id="GO:0016740">
    <property type="term" value="F:transferase activity"/>
    <property type="evidence" value="ECO:0007669"/>
    <property type="project" value="UniProtKB-KW"/>
</dbReference>
<keyword evidence="1" id="KW-0808">Transferase</keyword>
<dbReference type="STRING" id="29529.SAMN04488122_2788"/>
<evidence type="ECO:0000313" key="1">
    <source>
        <dbReference type="EMBL" id="SEW39827.1"/>
    </source>
</evidence>
<proteinExistence type="predicted"/>
<sequence length="305" mass="35360">MQTPEYTHKMMLAIEGLIRRAAALQVPLMLKGSMLSRQYFKDPTVRYTHDVDWVYLDPLIDQEHAVSKLDPMMIAITESKEFDGIRFRSFRENQFWRKIDYAMADDFPTINTDILTFIGEEEVEIRSVDISFNLEIDPAAVPLTYVPLTGEPFVIPYTAPLALQVSWKLHQTLVNPRLKDLFDLTHLLQHPQFTAETRAQTIRALLSECRRDRLPAVNLAYLASGQIHLLFTKEPLQKTWNFWRLGLFEYNGNISEYSAPFWNITDADKLPLTVEDFIQDFYTQFYAAGFDKDSFAAYEQPSGKV</sequence>
<dbReference type="OrthoDB" id="2535399at2"/>
<name>A0A1I0RG50_9BACT</name>
<dbReference type="InterPro" id="IPR014942">
    <property type="entry name" value="AbiEii"/>
</dbReference>
<gene>
    <name evidence="1" type="ORF">SAMN04488122_2788</name>
</gene>
<keyword evidence="2" id="KW-1185">Reference proteome</keyword>
<dbReference type="Proteomes" id="UP000199310">
    <property type="component" value="Unassembled WGS sequence"/>
</dbReference>
<dbReference type="RefSeq" id="WP_089895640.1">
    <property type="nucleotide sequence ID" value="NZ_FOJG01000001.1"/>
</dbReference>
<dbReference type="AlphaFoldDB" id="A0A1I0RG50"/>
<accession>A0A1I0RG50</accession>
<protein>
    <submittedName>
        <fullName evidence="1">Nucleotidyl transferase AbiEii toxin, Type IV TA system</fullName>
    </submittedName>
</protein>
<dbReference type="EMBL" id="FOJG01000001">
    <property type="protein sequence ID" value="SEW39827.1"/>
    <property type="molecule type" value="Genomic_DNA"/>
</dbReference>
<organism evidence="1 2">
    <name type="scientific">Chitinophaga arvensicola</name>
    <dbReference type="NCBI Taxonomy" id="29529"/>
    <lineage>
        <taxon>Bacteria</taxon>
        <taxon>Pseudomonadati</taxon>
        <taxon>Bacteroidota</taxon>
        <taxon>Chitinophagia</taxon>
        <taxon>Chitinophagales</taxon>
        <taxon>Chitinophagaceae</taxon>
        <taxon>Chitinophaga</taxon>
    </lineage>
</organism>